<dbReference type="InterPro" id="IPR000835">
    <property type="entry name" value="HTH_MarR-typ"/>
</dbReference>
<evidence type="ECO:0000313" key="5">
    <source>
        <dbReference type="EMBL" id="GIG18881.1"/>
    </source>
</evidence>
<dbReference type="PROSITE" id="PS01117">
    <property type="entry name" value="HTH_MARR_1"/>
    <property type="match status" value="1"/>
</dbReference>
<dbReference type="GO" id="GO:0003700">
    <property type="term" value="F:DNA-binding transcription factor activity"/>
    <property type="evidence" value="ECO:0007669"/>
    <property type="project" value="InterPro"/>
</dbReference>
<accession>A0A8J3PKW5</accession>
<organism evidence="5 6">
    <name type="scientific">Catellatospora methionotrophica</name>
    <dbReference type="NCBI Taxonomy" id="121620"/>
    <lineage>
        <taxon>Bacteria</taxon>
        <taxon>Bacillati</taxon>
        <taxon>Actinomycetota</taxon>
        <taxon>Actinomycetes</taxon>
        <taxon>Micromonosporales</taxon>
        <taxon>Micromonosporaceae</taxon>
        <taxon>Catellatospora</taxon>
    </lineage>
</organism>
<proteinExistence type="predicted"/>
<dbReference type="GO" id="GO:0003677">
    <property type="term" value="F:DNA binding"/>
    <property type="evidence" value="ECO:0007669"/>
    <property type="project" value="UniProtKB-KW"/>
</dbReference>
<dbReference type="SMART" id="SM00347">
    <property type="entry name" value="HTH_MARR"/>
    <property type="match status" value="1"/>
</dbReference>
<dbReference type="InterPro" id="IPR036390">
    <property type="entry name" value="WH_DNA-bd_sf"/>
</dbReference>
<sequence length="154" mass="16604">MAEQRHIAGLDRVLELVVLLDKDMTESLATQGLTPSRTTLLWLLRSNGPSTQRALADGLGVSARTVTGLVDGLEATGFVTRQPHPTDRRALLVTFTEHGAAVVAEMEQQQGGFADLLFGGMPDERFDCLYAGLSEIVDRLRAAGLTTTPSEEQP</sequence>
<evidence type="ECO:0000256" key="1">
    <source>
        <dbReference type="ARBA" id="ARBA00023015"/>
    </source>
</evidence>
<dbReference type="Proteomes" id="UP000660339">
    <property type="component" value="Unassembled WGS sequence"/>
</dbReference>
<feature type="domain" description="HTH marR-type" evidence="4">
    <location>
        <begin position="1"/>
        <end position="142"/>
    </location>
</feature>
<dbReference type="SUPFAM" id="SSF46785">
    <property type="entry name" value="Winged helix' DNA-binding domain"/>
    <property type="match status" value="1"/>
</dbReference>
<dbReference type="Pfam" id="PF01047">
    <property type="entry name" value="MarR"/>
    <property type="match status" value="1"/>
</dbReference>
<gene>
    <name evidence="5" type="ORF">Cme02nite_72130</name>
</gene>
<dbReference type="Gene3D" id="1.10.10.10">
    <property type="entry name" value="Winged helix-like DNA-binding domain superfamily/Winged helix DNA-binding domain"/>
    <property type="match status" value="1"/>
</dbReference>
<keyword evidence="1" id="KW-0805">Transcription regulation</keyword>
<keyword evidence="2" id="KW-0238">DNA-binding</keyword>
<dbReference type="InterPro" id="IPR036388">
    <property type="entry name" value="WH-like_DNA-bd_sf"/>
</dbReference>
<name>A0A8J3PKW5_9ACTN</name>
<dbReference type="EMBL" id="BONJ01000045">
    <property type="protein sequence ID" value="GIG18881.1"/>
    <property type="molecule type" value="Genomic_DNA"/>
</dbReference>
<reference evidence="5" key="1">
    <citation type="submission" date="2021-01" db="EMBL/GenBank/DDBJ databases">
        <title>Whole genome shotgun sequence of Catellatospora methionotrophica NBRC 14553.</title>
        <authorList>
            <person name="Komaki H."/>
            <person name="Tamura T."/>
        </authorList>
    </citation>
    <scope>NUCLEOTIDE SEQUENCE</scope>
    <source>
        <strain evidence="5">NBRC 14553</strain>
    </source>
</reference>
<evidence type="ECO:0000259" key="4">
    <source>
        <dbReference type="PROSITE" id="PS50995"/>
    </source>
</evidence>
<dbReference type="InterPro" id="IPR023187">
    <property type="entry name" value="Tscrpt_reg_MarR-type_CS"/>
</dbReference>
<dbReference type="RefSeq" id="WP_166388695.1">
    <property type="nucleotide sequence ID" value="NZ_BAAATT010000020.1"/>
</dbReference>
<dbReference type="AlphaFoldDB" id="A0A8J3PKW5"/>
<keyword evidence="6" id="KW-1185">Reference proteome</keyword>
<evidence type="ECO:0000256" key="2">
    <source>
        <dbReference type="ARBA" id="ARBA00023125"/>
    </source>
</evidence>
<evidence type="ECO:0000256" key="3">
    <source>
        <dbReference type="ARBA" id="ARBA00023163"/>
    </source>
</evidence>
<keyword evidence="3" id="KW-0804">Transcription</keyword>
<comment type="caution">
    <text evidence="5">The sequence shown here is derived from an EMBL/GenBank/DDBJ whole genome shotgun (WGS) entry which is preliminary data.</text>
</comment>
<dbReference type="PANTHER" id="PTHR42756:SF1">
    <property type="entry name" value="TRANSCRIPTIONAL REPRESSOR OF EMRAB OPERON"/>
    <property type="match status" value="1"/>
</dbReference>
<protein>
    <recommendedName>
        <fullName evidence="4">HTH marR-type domain-containing protein</fullName>
    </recommendedName>
</protein>
<dbReference type="PROSITE" id="PS50995">
    <property type="entry name" value="HTH_MARR_2"/>
    <property type="match status" value="1"/>
</dbReference>
<dbReference type="PRINTS" id="PR00598">
    <property type="entry name" value="HTHMARR"/>
</dbReference>
<dbReference type="PANTHER" id="PTHR42756">
    <property type="entry name" value="TRANSCRIPTIONAL REGULATOR, MARR"/>
    <property type="match status" value="1"/>
</dbReference>
<evidence type="ECO:0000313" key="6">
    <source>
        <dbReference type="Proteomes" id="UP000660339"/>
    </source>
</evidence>